<keyword evidence="8" id="KW-0812">Transmembrane</keyword>
<evidence type="ECO:0000256" key="6">
    <source>
        <dbReference type="PROSITE-ProRule" id="PRU10007"/>
    </source>
</evidence>
<accession>A0A9N9MHK8</accession>
<evidence type="ECO:0000259" key="9">
    <source>
        <dbReference type="Pfam" id="PF00171"/>
    </source>
</evidence>
<dbReference type="Gene3D" id="3.40.605.10">
    <property type="entry name" value="Aldehyde Dehydrogenase, Chain A, domain 1"/>
    <property type="match status" value="1"/>
</dbReference>
<keyword evidence="8" id="KW-0472">Membrane</keyword>
<evidence type="ECO:0000313" key="10">
    <source>
        <dbReference type="EMBL" id="CAG9763869.1"/>
    </source>
</evidence>
<dbReference type="InterPro" id="IPR016162">
    <property type="entry name" value="Ald_DH_N"/>
</dbReference>
<gene>
    <name evidence="10" type="ORF">CEUTPL_LOCUS4520</name>
</gene>
<dbReference type="Pfam" id="PF00171">
    <property type="entry name" value="Aldedh"/>
    <property type="match status" value="1"/>
</dbReference>
<dbReference type="OrthoDB" id="440325at2759"/>
<dbReference type="AlphaFoldDB" id="A0A9N9MHK8"/>
<dbReference type="InterPro" id="IPR015590">
    <property type="entry name" value="Aldehyde_DH_dom"/>
</dbReference>
<dbReference type="PANTHER" id="PTHR43570:SF16">
    <property type="entry name" value="ALDEHYDE DEHYDROGENASE TYPE III, ISOFORM Q"/>
    <property type="match status" value="1"/>
</dbReference>
<reference evidence="10" key="1">
    <citation type="submission" date="2022-01" db="EMBL/GenBank/DDBJ databases">
        <authorList>
            <person name="King R."/>
        </authorList>
    </citation>
    <scope>NUCLEOTIDE SEQUENCE</scope>
</reference>
<dbReference type="Gene3D" id="3.40.309.10">
    <property type="entry name" value="Aldehyde Dehydrogenase, Chain A, domain 2"/>
    <property type="match status" value="1"/>
</dbReference>
<dbReference type="FunFam" id="3.40.605.10:FF:000004">
    <property type="entry name" value="Aldehyde dehydrogenase"/>
    <property type="match status" value="1"/>
</dbReference>
<dbReference type="EMBL" id="OU892292">
    <property type="protein sequence ID" value="CAG9763869.1"/>
    <property type="molecule type" value="Genomic_DNA"/>
</dbReference>
<dbReference type="PANTHER" id="PTHR43570">
    <property type="entry name" value="ALDEHYDE DEHYDROGENASE"/>
    <property type="match status" value="1"/>
</dbReference>
<keyword evidence="11" id="KW-1185">Reference proteome</keyword>
<dbReference type="GO" id="GO:0005737">
    <property type="term" value="C:cytoplasm"/>
    <property type="evidence" value="ECO:0007669"/>
    <property type="project" value="TreeGrafter"/>
</dbReference>
<dbReference type="PROSITE" id="PS00687">
    <property type="entry name" value="ALDEHYDE_DEHYDR_GLU"/>
    <property type="match status" value="1"/>
</dbReference>
<feature type="active site" evidence="5 6">
    <location>
        <position position="210"/>
    </location>
</feature>
<protein>
    <recommendedName>
        <fullName evidence="4">Aldehyde dehydrogenase</fullName>
    </recommendedName>
</protein>
<sequence length="497" mass="55202">MPNPAELVAELRNSFRSGKTRPLSFRITQLRNLLRMYSEKKDEIVRALHDDLRKCPAEAIVMEIDFLVNDLKNTLWNLDQWARPEYVEKDLANLLDTAYVQREPYGVVLVIGAWNYPIQLTLLPFHGALAAGNCVLIKPSEVSAASAKLIEEIIPQYVDNDCYKVMNGGIPETTDLLKQRFDYIFYTGNTAVGKIVHAAANRHLTPVTLELGGKSPCYIDSSADIKTATKRIIWGKMTNMGQTCVAPDYLLCTKEVEKKFLETATLILREFYGPDLKRSPDLGRIVNDRHFERLQGLLEGGTVALGGDTDAHDRFMGLTVLTDVKSDAAVLQQEIFGPILPVVNVADVKEAIDYLQEREKPLALYVFSNRKADVELLLKNTSSGSVCVNDVIMQLVVDTLPFGGVGNSGMGGYHGKFSLDTFSHKKAILYKDLGLVGEVLGAAKYPPLTNGKIAYLRFMLAKRPPFLMRLVKGVLGGLGPFLGGVLALYLWQKYTQI</sequence>
<dbReference type="SUPFAM" id="SSF53720">
    <property type="entry name" value="ALDH-like"/>
    <property type="match status" value="1"/>
</dbReference>
<evidence type="ECO:0000256" key="7">
    <source>
        <dbReference type="RuleBase" id="RU003345"/>
    </source>
</evidence>
<evidence type="ECO:0000313" key="11">
    <source>
        <dbReference type="Proteomes" id="UP001152799"/>
    </source>
</evidence>
<keyword evidence="2 4" id="KW-0560">Oxidoreductase</keyword>
<comment type="similarity">
    <text evidence="1 4 7">Belongs to the aldehyde dehydrogenase family.</text>
</comment>
<proteinExistence type="inferred from homology"/>
<dbReference type="FunFam" id="3.40.309.10:FF:000003">
    <property type="entry name" value="Aldehyde dehydrogenase"/>
    <property type="match status" value="1"/>
</dbReference>
<dbReference type="InterPro" id="IPR016161">
    <property type="entry name" value="Ald_DH/histidinol_DH"/>
</dbReference>
<name>A0A9N9MHK8_9CUCU</name>
<dbReference type="InterPro" id="IPR016163">
    <property type="entry name" value="Ald_DH_C"/>
</dbReference>
<dbReference type="InterPro" id="IPR029510">
    <property type="entry name" value="Ald_DH_CS_GLU"/>
</dbReference>
<feature type="domain" description="Aldehyde dehydrogenase" evidence="9">
    <location>
        <begin position="11"/>
        <end position="427"/>
    </location>
</feature>
<feature type="active site" evidence="5">
    <location>
        <position position="244"/>
    </location>
</feature>
<feature type="transmembrane region" description="Helical" evidence="8">
    <location>
        <begin position="466"/>
        <end position="491"/>
    </location>
</feature>
<keyword evidence="8" id="KW-1133">Transmembrane helix</keyword>
<evidence type="ECO:0000256" key="2">
    <source>
        <dbReference type="ARBA" id="ARBA00023002"/>
    </source>
</evidence>
<evidence type="ECO:0000256" key="5">
    <source>
        <dbReference type="PIRSR" id="PIRSR036492-1"/>
    </source>
</evidence>
<dbReference type="Proteomes" id="UP001152799">
    <property type="component" value="Chromosome 16"/>
</dbReference>
<keyword evidence="3" id="KW-0520">NAD</keyword>
<evidence type="ECO:0000256" key="3">
    <source>
        <dbReference type="ARBA" id="ARBA00023027"/>
    </source>
</evidence>
<evidence type="ECO:0000256" key="4">
    <source>
        <dbReference type="PIRNR" id="PIRNR036492"/>
    </source>
</evidence>
<evidence type="ECO:0000256" key="1">
    <source>
        <dbReference type="ARBA" id="ARBA00009986"/>
    </source>
</evidence>
<organism evidence="10 11">
    <name type="scientific">Ceutorhynchus assimilis</name>
    <name type="common">cabbage seed weevil</name>
    <dbReference type="NCBI Taxonomy" id="467358"/>
    <lineage>
        <taxon>Eukaryota</taxon>
        <taxon>Metazoa</taxon>
        <taxon>Ecdysozoa</taxon>
        <taxon>Arthropoda</taxon>
        <taxon>Hexapoda</taxon>
        <taxon>Insecta</taxon>
        <taxon>Pterygota</taxon>
        <taxon>Neoptera</taxon>
        <taxon>Endopterygota</taxon>
        <taxon>Coleoptera</taxon>
        <taxon>Polyphaga</taxon>
        <taxon>Cucujiformia</taxon>
        <taxon>Curculionidae</taxon>
        <taxon>Ceutorhynchinae</taxon>
        <taxon>Ceutorhynchus</taxon>
    </lineage>
</organism>
<dbReference type="PIRSF" id="PIRSF036492">
    <property type="entry name" value="ALDH"/>
    <property type="match status" value="1"/>
</dbReference>
<dbReference type="GO" id="GO:0004029">
    <property type="term" value="F:aldehyde dehydrogenase (NAD+) activity"/>
    <property type="evidence" value="ECO:0007669"/>
    <property type="project" value="TreeGrafter"/>
</dbReference>
<dbReference type="InterPro" id="IPR012394">
    <property type="entry name" value="Aldehyde_DH_NAD(P)"/>
</dbReference>
<evidence type="ECO:0000256" key="8">
    <source>
        <dbReference type="SAM" id="Phobius"/>
    </source>
</evidence>
<dbReference type="GO" id="GO:0006081">
    <property type="term" value="P:aldehyde metabolic process"/>
    <property type="evidence" value="ECO:0007669"/>
    <property type="project" value="InterPro"/>
</dbReference>